<dbReference type="CDD" id="cd07346">
    <property type="entry name" value="ABC_6TM_exporters"/>
    <property type="match status" value="1"/>
</dbReference>
<dbReference type="SMART" id="SM00382">
    <property type="entry name" value="AAA"/>
    <property type="match status" value="1"/>
</dbReference>
<dbReference type="InterPro" id="IPR027417">
    <property type="entry name" value="P-loop_NTPase"/>
</dbReference>
<evidence type="ECO:0000256" key="7">
    <source>
        <dbReference type="ARBA" id="ARBA00022840"/>
    </source>
</evidence>
<dbReference type="OrthoDB" id="9770415at2"/>
<accession>A0A368VP69</accession>
<protein>
    <submittedName>
        <fullName evidence="13">Subfamily B ATP-binding cassette protein MsbA</fullName>
    </submittedName>
</protein>
<dbReference type="InterPro" id="IPR003593">
    <property type="entry name" value="AAA+_ATPase"/>
</dbReference>
<organism evidence="13 14">
    <name type="scientific">Paenibacillus prosopidis</name>
    <dbReference type="NCBI Taxonomy" id="630520"/>
    <lineage>
        <taxon>Bacteria</taxon>
        <taxon>Bacillati</taxon>
        <taxon>Bacillota</taxon>
        <taxon>Bacilli</taxon>
        <taxon>Bacillales</taxon>
        <taxon>Paenibacillaceae</taxon>
        <taxon>Paenibacillus</taxon>
    </lineage>
</organism>
<dbReference type="InterPro" id="IPR036640">
    <property type="entry name" value="ABC1_TM_sf"/>
</dbReference>
<dbReference type="InterPro" id="IPR011527">
    <property type="entry name" value="ABC1_TM_dom"/>
</dbReference>
<evidence type="ECO:0000259" key="11">
    <source>
        <dbReference type="PROSITE" id="PS50893"/>
    </source>
</evidence>
<feature type="domain" description="ABC transporter" evidence="11">
    <location>
        <begin position="328"/>
        <end position="562"/>
    </location>
</feature>
<keyword evidence="6" id="KW-0378">Hydrolase</keyword>
<keyword evidence="4 10" id="KW-0812">Transmembrane</keyword>
<dbReference type="PANTHER" id="PTHR43394">
    <property type="entry name" value="ATP-DEPENDENT PERMEASE MDL1, MITOCHONDRIAL"/>
    <property type="match status" value="1"/>
</dbReference>
<name>A0A368VP69_9BACL</name>
<feature type="transmembrane region" description="Helical" evidence="10">
    <location>
        <begin position="234"/>
        <end position="256"/>
    </location>
</feature>
<evidence type="ECO:0000256" key="4">
    <source>
        <dbReference type="ARBA" id="ARBA00022692"/>
    </source>
</evidence>
<dbReference type="InterPro" id="IPR003439">
    <property type="entry name" value="ABC_transporter-like_ATP-bd"/>
</dbReference>
<dbReference type="Gene3D" id="3.40.50.300">
    <property type="entry name" value="P-loop containing nucleotide triphosphate hydrolases"/>
    <property type="match status" value="1"/>
</dbReference>
<keyword evidence="6" id="KW-0645">Protease</keyword>
<keyword evidence="2" id="KW-0813">Transport</keyword>
<feature type="transmembrane region" description="Helical" evidence="10">
    <location>
        <begin position="130"/>
        <end position="146"/>
    </location>
</feature>
<evidence type="ECO:0000256" key="6">
    <source>
        <dbReference type="ARBA" id="ARBA00022807"/>
    </source>
</evidence>
<dbReference type="PROSITE" id="PS50929">
    <property type="entry name" value="ABC_TM1F"/>
    <property type="match status" value="1"/>
</dbReference>
<dbReference type="GO" id="GO:0005886">
    <property type="term" value="C:plasma membrane"/>
    <property type="evidence" value="ECO:0007669"/>
    <property type="project" value="UniProtKB-SubCell"/>
</dbReference>
<comment type="subcellular location">
    <subcellularLocation>
        <location evidence="1">Cell membrane</location>
        <topology evidence="1">Multi-pass membrane protein</topology>
    </subcellularLocation>
</comment>
<dbReference type="AlphaFoldDB" id="A0A368VP69"/>
<keyword evidence="8 10" id="KW-1133">Transmembrane helix</keyword>
<keyword evidence="9 10" id="KW-0472">Membrane</keyword>
<evidence type="ECO:0000313" key="13">
    <source>
        <dbReference type="EMBL" id="RCW42377.1"/>
    </source>
</evidence>
<gene>
    <name evidence="13" type="ORF">DFP97_117101</name>
</gene>
<dbReference type="FunFam" id="3.40.50.300:FF:000299">
    <property type="entry name" value="ABC transporter ATP-binding protein/permease"/>
    <property type="match status" value="1"/>
</dbReference>
<sequence length="564" mass="62712">MSGYIRPHYKWLLLTVISLVISVLIEIIVGELTNRLIDGALASDKSSLFSIVIALVGTVIIGGMTTYITSYGATRLTTSTIRDIRKVIVGKISKLPLVYTEKQKSGEIASKLSNDVGLLEDFMKNGLSNLLYQPLVFVAAFVYLLFINWQMLLVNVIVIPTFMYAANYISKNIGTSTERYQQNMGEISASVKQTVDGIEVIHAYNLNSHMTEAFRERLTESLDLYLKIERRRSLLPGIGMVLQAVPYAITILYGGYLTLRQEITPGQLLVFIYLLKYLVRPPVTLPWLLSSLRQATAASGRVFALLDVPEEWSHQSPGNYDQPDSCAVSLDRVTFQYDDGRPVLQDFQLQIEKNKMVAIVGPSGSGKSTLAKLMCGLYEPIEGTVSVLGREFNRESYPLIREQISYISQDTHLFPVTISKNIQYGQMRSGKIDIAAAAEAAYATEFIRELKSGFDTKVAENGGNLSGGQKQRLGLARALIKDSQIVIMDEPTSALDKISEEYFQKSIAEMKGHRTIIIVAHRLPTITKADEIVVMDKGTIVSRGSHEQLLNNCGLYNQLYGSFT</sequence>
<keyword evidence="7 13" id="KW-0067">ATP-binding</keyword>
<dbReference type="SUPFAM" id="SSF52540">
    <property type="entry name" value="P-loop containing nucleoside triphosphate hydrolases"/>
    <property type="match status" value="1"/>
</dbReference>
<dbReference type="GO" id="GO:0008234">
    <property type="term" value="F:cysteine-type peptidase activity"/>
    <property type="evidence" value="ECO:0007669"/>
    <property type="project" value="UniProtKB-KW"/>
</dbReference>
<feature type="transmembrane region" description="Helical" evidence="10">
    <location>
        <begin position="152"/>
        <end position="169"/>
    </location>
</feature>
<proteinExistence type="predicted"/>
<dbReference type="PANTHER" id="PTHR43394:SF1">
    <property type="entry name" value="ATP-BINDING CASSETTE SUB-FAMILY B MEMBER 10, MITOCHONDRIAL"/>
    <property type="match status" value="1"/>
</dbReference>
<dbReference type="PROSITE" id="PS50893">
    <property type="entry name" value="ABC_TRANSPORTER_2"/>
    <property type="match status" value="1"/>
</dbReference>
<dbReference type="InterPro" id="IPR017871">
    <property type="entry name" value="ABC_transporter-like_CS"/>
</dbReference>
<feature type="transmembrane region" description="Helical" evidence="10">
    <location>
        <begin position="12"/>
        <end position="29"/>
    </location>
</feature>
<evidence type="ECO:0000256" key="2">
    <source>
        <dbReference type="ARBA" id="ARBA00022448"/>
    </source>
</evidence>
<reference evidence="13 14" key="1">
    <citation type="submission" date="2018-07" db="EMBL/GenBank/DDBJ databases">
        <title>Genomic Encyclopedia of Type Strains, Phase III (KMG-III): the genomes of soil and plant-associated and newly described type strains.</title>
        <authorList>
            <person name="Whitman W."/>
        </authorList>
    </citation>
    <scope>NUCLEOTIDE SEQUENCE [LARGE SCALE GENOMIC DNA]</scope>
    <source>
        <strain evidence="13 14">CECT 7506</strain>
    </source>
</reference>
<evidence type="ECO:0000313" key="14">
    <source>
        <dbReference type="Proteomes" id="UP000252415"/>
    </source>
</evidence>
<dbReference type="SUPFAM" id="SSF90123">
    <property type="entry name" value="ABC transporter transmembrane region"/>
    <property type="match status" value="1"/>
</dbReference>
<keyword evidence="6" id="KW-0788">Thiol protease</keyword>
<dbReference type="Gene3D" id="1.20.1560.10">
    <property type="entry name" value="ABC transporter type 1, transmembrane domain"/>
    <property type="match status" value="1"/>
</dbReference>
<dbReference type="RefSeq" id="WP_147275087.1">
    <property type="nucleotide sequence ID" value="NZ_QPJD01000017.1"/>
</dbReference>
<evidence type="ECO:0000256" key="10">
    <source>
        <dbReference type="SAM" id="Phobius"/>
    </source>
</evidence>
<evidence type="ECO:0000256" key="8">
    <source>
        <dbReference type="ARBA" id="ARBA00022989"/>
    </source>
</evidence>
<dbReference type="Proteomes" id="UP000252415">
    <property type="component" value="Unassembled WGS sequence"/>
</dbReference>
<dbReference type="GO" id="GO:0016887">
    <property type="term" value="F:ATP hydrolysis activity"/>
    <property type="evidence" value="ECO:0007669"/>
    <property type="project" value="InterPro"/>
</dbReference>
<dbReference type="PROSITE" id="PS00211">
    <property type="entry name" value="ABC_TRANSPORTER_1"/>
    <property type="match status" value="1"/>
</dbReference>
<feature type="domain" description="ABC transmembrane type-1" evidence="12">
    <location>
        <begin position="13"/>
        <end position="294"/>
    </location>
</feature>
<dbReference type="GO" id="GO:0015421">
    <property type="term" value="F:ABC-type oligopeptide transporter activity"/>
    <property type="evidence" value="ECO:0007669"/>
    <property type="project" value="TreeGrafter"/>
</dbReference>
<evidence type="ECO:0000256" key="1">
    <source>
        <dbReference type="ARBA" id="ARBA00004651"/>
    </source>
</evidence>
<feature type="transmembrane region" description="Helical" evidence="10">
    <location>
        <begin position="49"/>
        <end position="69"/>
    </location>
</feature>
<evidence type="ECO:0000256" key="3">
    <source>
        <dbReference type="ARBA" id="ARBA00022475"/>
    </source>
</evidence>
<keyword evidence="3" id="KW-1003">Cell membrane</keyword>
<evidence type="ECO:0000259" key="12">
    <source>
        <dbReference type="PROSITE" id="PS50929"/>
    </source>
</evidence>
<dbReference type="Pfam" id="PF00664">
    <property type="entry name" value="ABC_membrane"/>
    <property type="match status" value="1"/>
</dbReference>
<dbReference type="Pfam" id="PF00005">
    <property type="entry name" value="ABC_tran"/>
    <property type="match status" value="1"/>
</dbReference>
<keyword evidence="5" id="KW-0547">Nucleotide-binding</keyword>
<dbReference type="EMBL" id="QPJD01000017">
    <property type="protein sequence ID" value="RCW42377.1"/>
    <property type="molecule type" value="Genomic_DNA"/>
</dbReference>
<keyword evidence="14" id="KW-1185">Reference proteome</keyword>
<dbReference type="GO" id="GO:0005524">
    <property type="term" value="F:ATP binding"/>
    <property type="evidence" value="ECO:0007669"/>
    <property type="project" value="UniProtKB-KW"/>
</dbReference>
<evidence type="ECO:0000256" key="9">
    <source>
        <dbReference type="ARBA" id="ARBA00023136"/>
    </source>
</evidence>
<comment type="caution">
    <text evidence="13">The sequence shown here is derived from an EMBL/GenBank/DDBJ whole genome shotgun (WGS) entry which is preliminary data.</text>
</comment>
<evidence type="ECO:0000256" key="5">
    <source>
        <dbReference type="ARBA" id="ARBA00022741"/>
    </source>
</evidence>
<dbReference type="InterPro" id="IPR039421">
    <property type="entry name" value="Type_1_exporter"/>
</dbReference>